<feature type="transmembrane region" description="Helical" evidence="1">
    <location>
        <begin position="42"/>
        <end position="61"/>
    </location>
</feature>
<keyword evidence="1" id="KW-1133">Transmembrane helix</keyword>
<evidence type="ECO:0000256" key="1">
    <source>
        <dbReference type="SAM" id="Phobius"/>
    </source>
</evidence>
<gene>
    <name evidence="2" type="ORF">BCR42DRAFT_424278</name>
</gene>
<keyword evidence="3" id="KW-1185">Reference proteome</keyword>
<proteinExistence type="predicted"/>
<evidence type="ECO:0000313" key="3">
    <source>
        <dbReference type="Proteomes" id="UP000193560"/>
    </source>
</evidence>
<dbReference type="EMBL" id="MCGE01000029">
    <property type="protein sequence ID" value="ORZ08914.1"/>
    <property type="molecule type" value="Genomic_DNA"/>
</dbReference>
<name>A0A1X2I5J5_9FUNG</name>
<keyword evidence="1" id="KW-0472">Membrane</keyword>
<dbReference type="AlphaFoldDB" id="A0A1X2I5J5"/>
<keyword evidence="1" id="KW-0812">Transmembrane</keyword>
<accession>A0A1X2I5J5</accession>
<organism evidence="2 3">
    <name type="scientific">Absidia repens</name>
    <dbReference type="NCBI Taxonomy" id="90262"/>
    <lineage>
        <taxon>Eukaryota</taxon>
        <taxon>Fungi</taxon>
        <taxon>Fungi incertae sedis</taxon>
        <taxon>Mucoromycota</taxon>
        <taxon>Mucoromycotina</taxon>
        <taxon>Mucoromycetes</taxon>
        <taxon>Mucorales</taxon>
        <taxon>Cunninghamellaceae</taxon>
        <taxon>Absidia</taxon>
    </lineage>
</organism>
<dbReference type="Proteomes" id="UP000193560">
    <property type="component" value="Unassembled WGS sequence"/>
</dbReference>
<evidence type="ECO:0000313" key="2">
    <source>
        <dbReference type="EMBL" id="ORZ08914.1"/>
    </source>
</evidence>
<sequence length="69" mass="8085">MQARDSPISFGQLRQTAIYHERVEIGIIFESKVKSEVNSTKILLHEFLSSCVLALIWTFLIQRKQLFFE</sequence>
<comment type="caution">
    <text evidence="2">The sequence shown here is derived from an EMBL/GenBank/DDBJ whole genome shotgun (WGS) entry which is preliminary data.</text>
</comment>
<reference evidence="2 3" key="1">
    <citation type="submission" date="2016-07" db="EMBL/GenBank/DDBJ databases">
        <title>Pervasive Adenine N6-methylation of Active Genes in Fungi.</title>
        <authorList>
            <consortium name="DOE Joint Genome Institute"/>
            <person name="Mondo S.J."/>
            <person name="Dannebaum R.O."/>
            <person name="Kuo R.C."/>
            <person name="Labutti K."/>
            <person name="Haridas S."/>
            <person name="Kuo A."/>
            <person name="Salamov A."/>
            <person name="Ahrendt S.R."/>
            <person name="Lipzen A."/>
            <person name="Sullivan W."/>
            <person name="Andreopoulos W.B."/>
            <person name="Clum A."/>
            <person name="Lindquist E."/>
            <person name="Daum C."/>
            <person name="Ramamoorthy G.K."/>
            <person name="Gryganskyi A."/>
            <person name="Culley D."/>
            <person name="Magnuson J.K."/>
            <person name="James T.Y."/>
            <person name="O'Malley M.A."/>
            <person name="Stajich J.E."/>
            <person name="Spatafora J.W."/>
            <person name="Visel A."/>
            <person name="Grigoriev I.V."/>
        </authorList>
    </citation>
    <scope>NUCLEOTIDE SEQUENCE [LARGE SCALE GENOMIC DNA]</scope>
    <source>
        <strain evidence="2 3">NRRL 1336</strain>
    </source>
</reference>
<protein>
    <submittedName>
        <fullName evidence="2">Uncharacterized protein</fullName>
    </submittedName>
</protein>